<gene>
    <name evidence="2" type="ORF">CIPAW_05G176900</name>
</gene>
<proteinExistence type="predicted"/>
<keyword evidence="1" id="KW-0812">Transmembrane</keyword>
<name>A0A8T1QLE4_CARIL</name>
<keyword evidence="3" id="KW-1185">Reference proteome</keyword>
<protein>
    <submittedName>
        <fullName evidence="2">Uncharacterized protein</fullName>
    </submittedName>
</protein>
<evidence type="ECO:0000313" key="2">
    <source>
        <dbReference type="EMBL" id="KAG6654892.1"/>
    </source>
</evidence>
<keyword evidence="1" id="KW-0472">Membrane</keyword>
<reference evidence="2" key="1">
    <citation type="submission" date="2020-12" db="EMBL/GenBank/DDBJ databases">
        <title>WGS assembly of Carya illinoinensis cv. Pawnee.</title>
        <authorList>
            <person name="Platts A."/>
            <person name="Shu S."/>
            <person name="Wright S."/>
            <person name="Barry K."/>
            <person name="Edger P."/>
            <person name="Pires J.C."/>
            <person name="Schmutz J."/>
        </authorList>
    </citation>
    <scope>NUCLEOTIDE SEQUENCE</scope>
    <source>
        <tissue evidence="2">Leaf</tissue>
    </source>
</reference>
<evidence type="ECO:0000256" key="1">
    <source>
        <dbReference type="SAM" id="Phobius"/>
    </source>
</evidence>
<dbReference type="EMBL" id="CM031813">
    <property type="protein sequence ID" value="KAG6654892.1"/>
    <property type="molecule type" value="Genomic_DNA"/>
</dbReference>
<keyword evidence="1" id="KW-1133">Transmembrane helix</keyword>
<organism evidence="2 3">
    <name type="scientific">Carya illinoinensis</name>
    <name type="common">Pecan</name>
    <dbReference type="NCBI Taxonomy" id="32201"/>
    <lineage>
        <taxon>Eukaryota</taxon>
        <taxon>Viridiplantae</taxon>
        <taxon>Streptophyta</taxon>
        <taxon>Embryophyta</taxon>
        <taxon>Tracheophyta</taxon>
        <taxon>Spermatophyta</taxon>
        <taxon>Magnoliopsida</taxon>
        <taxon>eudicotyledons</taxon>
        <taxon>Gunneridae</taxon>
        <taxon>Pentapetalae</taxon>
        <taxon>rosids</taxon>
        <taxon>fabids</taxon>
        <taxon>Fagales</taxon>
        <taxon>Juglandaceae</taxon>
        <taxon>Carya</taxon>
    </lineage>
</organism>
<sequence>MVGWQSLTVQKTDGNKENTQRSWNRTLVFSGGVLICLPFTGRFPSILFFKQAGMNYSLSSLSRLPVRLSVCLASVCFSSPSRKAKHKNVFGSYLISLHFLFKPKLLKMCFAHLNTQLKLR</sequence>
<evidence type="ECO:0000313" key="3">
    <source>
        <dbReference type="Proteomes" id="UP000811609"/>
    </source>
</evidence>
<comment type="caution">
    <text evidence="2">The sequence shown here is derived from an EMBL/GenBank/DDBJ whole genome shotgun (WGS) entry which is preliminary data.</text>
</comment>
<dbReference type="AlphaFoldDB" id="A0A8T1QLE4"/>
<accession>A0A8T1QLE4</accession>
<dbReference type="Proteomes" id="UP000811609">
    <property type="component" value="Chromosome 5"/>
</dbReference>
<feature type="transmembrane region" description="Helical" evidence="1">
    <location>
        <begin position="27"/>
        <end position="49"/>
    </location>
</feature>